<feature type="compositionally biased region" description="Low complexity" evidence="1">
    <location>
        <begin position="64"/>
        <end position="79"/>
    </location>
</feature>
<accession>J7LHR1</accession>
<feature type="region of interest" description="Disordered" evidence="1">
    <location>
        <begin position="1"/>
        <end position="86"/>
    </location>
</feature>
<name>J7LHR1_NOCAA</name>
<evidence type="ECO:0000313" key="3">
    <source>
        <dbReference type="Proteomes" id="UP000003779"/>
    </source>
</evidence>
<reference evidence="2 3" key="1">
    <citation type="journal article" date="2012" name="J. Bacteriol.">
        <title>Whole-Genome Sequence of Nocardiopsis alba Strain ATCC BAA-2165, Associated with Honeybees.</title>
        <authorList>
            <person name="Qiao J."/>
            <person name="Chen L."/>
            <person name="Li Y."/>
            <person name="Wang J."/>
            <person name="Zhang W."/>
            <person name="Chen S."/>
        </authorList>
    </citation>
    <scope>NUCLEOTIDE SEQUENCE [LARGE SCALE GENOMIC DNA]</scope>
    <source>
        <strain evidence="3">ATCC BAA-2165 / BE74</strain>
    </source>
</reference>
<protein>
    <submittedName>
        <fullName evidence="2">Uncharacterized protein</fullName>
    </submittedName>
</protein>
<dbReference type="KEGG" id="nal:B005_0274"/>
<dbReference type="STRING" id="1205910.B005_0274"/>
<dbReference type="eggNOG" id="COG3306">
    <property type="taxonomic scope" value="Bacteria"/>
</dbReference>
<evidence type="ECO:0000313" key="2">
    <source>
        <dbReference type="EMBL" id="AFR10172.1"/>
    </source>
</evidence>
<organism evidence="2 3">
    <name type="scientific">Nocardiopsis alba (strain ATCC BAA-2165 / BE74)</name>
    <dbReference type="NCBI Taxonomy" id="1205910"/>
    <lineage>
        <taxon>Bacteria</taxon>
        <taxon>Bacillati</taxon>
        <taxon>Actinomycetota</taxon>
        <taxon>Actinomycetes</taxon>
        <taxon>Streptosporangiales</taxon>
        <taxon>Nocardiopsidaceae</taxon>
        <taxon>Nocardiopsis</taxon>
    </lineage>
</organism>
<dbReference type="AlphaFoldDB" id="J7LHR1"/>
<dbReference type="SUPFAM" id="SSF53448">
    <property type="entry name" value="Nucleotide-diphospho-sugar transferases"/>
    <property type="match status" value="1"/>
</dbReference>
<dbReference type="InterPro" id="IPR029044">
    <property type="entry name" value="Nucleotide-diphossugar_trans"/>
</dbReference>
<dbReference type="Proteomes" id="UP000003779">
    <property type="component" value="Chromosome"/>
</dbReference>
<sequence length="430" mass="45886">MFGPREARHGGGVRTRHPARERLTTLRLGPARPIPDENTPYAEKGLWTTGGSVSGERRVEDMTSPRPGLSPSVSVSVMSHPDRAEAARRLADSLPELSPVVIPDPDPQGPPSALRAAGAAWAAAPEGAGHHLVLQDDARPAAGFAATLERVLRAHPEAAVSLFVEWGSRTAVLARWAVYTGAGAVPVVNPYVPTVALALPAEHARALGRFLTTADEDEADDRAVLRFVRRSGLAPLVAVPNPVEHDDRPSLVGNSDHGIRRSACFTPSPAADLSPAVLEPPRFLPFLRWNIGTPVLIDLDHDVPEAHRPLAEVLDAWGLSKDDRSEALRKGVEAGTLSEVVPEPHLTALWHTVVAEGVVLRSRWPEVVDSLRSRADGPTVRAALASLAPGALRCLVDVEALARHEAEVVDLVLAGLEYGAAHGRLPKGWT</sequence>
<proteinExistence type="predicted"/>
<reference evidence="3" key="2">
    <citation type="submission" date="2012-08" db="EMBL/GenBank/DDBJ databases">
        <title>Whole-genome sequence of Nocardiopsis alba strain ATCC BAA-2165 associated with honeybees.</title>
        <authorList>
            <person name="Qiao J."/>
            <person name="Chen L."/>
            <person name="Li Y."/>
            <person name="Wang J."/>
            <person name="Zhang W."/>
            <person name="Chen S."/>
        </authorList>
    </citation>
    <scope>NUCLEOTIDE SEQUENCE [LARGE SCALE GENOMIC DNA]</scope>
    <source>
        <strain evidence="3">ATCC BAA-2165 / BE74</strain>
    </source>
</reference>
<dbReference type="EMBL" id="CP003788">
    <property type="protein sequence ID" value="AFR10172.1"/>
    <property type="molecule type" value="Genomic_DNA"/>
</dbReference>
<dbReference type="PATRIC" id="fig|1205910.3.peg.258"/>
<evidence type="ECO:0000256" key="1">
    <source>
        <dbReference type="SAM" id="MobiDB-lite"/>
    </source>
</evidence>
<dbReference type="HOGENOM" id="CLU_059553_0_0_11"/>
<gene>
    <name evidence="2" type="ordered locus">B005_0274</name>
</gene>